<dbReference type="AlphaFoldDB" id="A0A7G5H3X4"/>
<dbReference type="RefSeq" id="WP_182463192.1">
    <property type="nucleotide sequence ID" value="NZ_CP059732.1"/>
</dbReference>
<dbReference type="Pfam" id="PF08281">
    <property type="entry name" value="Sigma70_r4_2"/>
    <property type="match status" value="1"/>
</dbReference>
<dbReference type="InterPro" id="IPR039425">
    <property type="entry name" value="RNA_pol_sigma-70-like"/>
</dbReference>
<dbReference type="Pfam" id="PF04542">
    <property type="entry name" value="Sigma70_r2"/>
    <property type="match status" value="1"/>
</dbReference>
<dbReference type="PANTHER" id="PTHR43133">
    <property type="entry name" value="RNA POLYMERASE ECF-TYPE SIGMA FACTO"/>
    <property type="match status" value="1"/>
</dbReference>
<keyword evidence="5" id="KW-0812">Transmembrane</keyword>
<dbReference type="KEGG" id="sfol:H3H32_13430"/>
<sequence>MIALQPPIIHKPTAVPPIEQDILSAIRDGNERAFESVFRQYYAALCRYARQLLPDTDEAEEEVQAMFLSVWEKREDLYITVSLKSYLYRAVHNRCLNRLKHASVREEHREYTRYLGDTTAESPMQTLLGNELSVQIQWAIQKLPEQCRLAFTLSRFEELKYGEIADQLGISIKTVENQIGKALRILRTELSEYLPVAVVIMNNVQWLMDNVGRLFHIDLLALLITAHFALSILHYSLAIVSHV</sequence>
<evidence type="ECO:0000256" key="5">
    <source>
        <dbReference type="SAM" id="Phobius"/>
    </source>
</evidence>
<dbReference type="GO" id="GO:0003677">
    <property type="term" value="F:DNA binding"/>
    <property type="evidence" value="ECO:0007669"/>
    <property type="project" value="InterPro"/>
</dbReference>
<evidence type="ECO:0000256" key="3">
    <source>
        <dbReference type="ARBA" id="ARBA00023082"/>
    </source>
</evidence>
<dbReference type="InterPro" id="IPR013325">
    <property type="entry name" value="RNA_pol_sigma_r2"/>
</dbReference>
<dbReference type="GO" id="GO:0006352">
    <property type="term" value="P:DNA-templated transcription initiation"/>
    <property type="evidence" value="ECO:0007669"/>
    <property type="project" value="InterPro"/>
</dbReference>
<dbReference type="PANTHER" id="PTHR43133:SF46">
    <property type="entry name" value="RNA POLYMERASE SIGMA-70 FACTOR ECF SUBFAMILY"/>
    <property type="match status" value="1"/>
</dbReference>
<dbReference type="InterPro" id="IPR013249">
    <property type="entry name" value="RNA_pol_sigma70_r4_t2"/>
</dbReference>
<name>A0A7G5H3X4_9BACT</name>
<gene>
    <name evidence="8" type="ORF">H3H32_13430</name>
</gene>
<dbReference type="SUPFAM" id="SSF88659">
    <property type="entry name" value="Sigma3 and sigma4 domains of RNA polymerase sigma factors"/>
    <property type="match status" value="1"/>
</dbReference>
<dbReference type="SUPFAM" id="SSF88946">
    <property type="entry name" value="Sigma2 domain of RNA polymerase sigma factors"/>
    <property type="match status" value="1"/>
</dbReference>
<evidence type="ECO:0000256" key="2">
    <source>
        <dbReference type="ARBA" id="ARBA00023015"/>
    </source>
</evidence>
<keyword evidence="4" id="KW-0804">Transcription</keyword>
<evidence type="ECO:0000313" key="9">
    <source>
        <dbReference type="Proteomes" id="UP000515369"/>
    </source>
</evidence>
<dbReference type="InterPro" id="IPR014284">
    <property type="entry name" value="RNA_pol_sigma-70_dom"/>
</dbReference>
<dbReference type="InterPro" id="IPR013324">
    <property type="entry name" value="RNA_pol_sigma_r3/r4-like"/>
</dbReference>
<dbReference type="InterPro" id="IPR014327">
    <property type="entry name" value="RNA_pol_sigma70_bacteroid"/>
</dbReference>
<keyword evidence="3" id="KW-0731">Sigma factor</keyword>
<dbReference type="NCBIfam" id="TIGR02937">
    <property type="entry name" value="sigma70-ECF"/>
    <property type="match status" value="1"/>
</dbReference>
<evidence type="ECO:0000259" key="7">
    <source>
        <dbReference type="Pfam" id="PF08281"/>
    </source>
</evidence>
<proteinExistence type="inferred from homology"/>
<organism evidence="8 9">
    <name type="scientific">Spirosoma foliorum</name>
    <dbReference type="NCBI Taxonomy" id="2710596"/>
    <lineage>
        <taxon>Bacteria</taxon>
        <taxon>Pseudomonadati</taxon>
        <taxon>Bacteroidota</taxon>
        <taxon>Cytophagia</taxon>
        <taxon>Cytophagales</taxon>
        <taxon>Cytophagaceae</taxon>
        <taxon>Spirosoma</taxon>
    </lineage>
</organism>
<evidence type="ECO:0000313" key="8">
    <source>
        <dbReference type="EMBL" id="QMW05816.1"/>
    </source>
</evidence>
<keyword evidence="5" id="KW-0472">Membrane</keyword>
<evidence type="ECO:0000256" key="4">
    <source>
        <dbReference type="ARBA" id="ARBA00023163"/>
    </source>
</evidence>
<feature type="transmembrane region" description="Helical" evidence="5">
    <location>
        <begin position="220"/>
        <end position="240"/>
    </location>
</feature>
<keyword evidence="9" id="KW-1185">Reference proteome</keyword>
<comment type="similarity">
    <text evidence="1">Belongs to the sigma-70 factor family. ECF subfamily.</text>
</comment>
<keyword evidence="5" id="KW-1133">Transmembrane helix</keyword>
<dbReference type="NCBIfam" id="TIGR02985">
    <property type="entry name" value="Sig70_bacteroi1"/>
    <property type="match status" value="1"/>
</dbReference>
<dbReference type="InterPro" id="IPR007627">
    <property type="entry name" value="RNA_pol_sigma70_r2"/>
</dbReference>
<evidence type="ECO:0000259" key="6">
    <source>
        <dbReference type="Pfam" id="PF04542"/>
    </source>
</evidence>
<accession>A0A7G5H3X4</accession>
<feature type="domain" description="RNA polymerase sigma factor 70 region 4 type 2" evidence="7">
    <location>
        <begin position="135"/>
        <end position="184"/>
    </location>
</feature>
<dbReference type="InterPro" id="IPR036388">
    <property type="entry name" value="WH-like_DNA-bd_sf"/>
</dbReference>
<dbReference type="Gene3D" id="1.10.1740.10">
    <property type="match status" value="1"/>
</dbReference>
<dbReference type="CDD" id="cd06171">
    <property type="entry name" value="Sigma70_r4"/>
    <property type="match status" value="1"/>
</dbReference>
<dbReference type="Proteomes" id="UP000515369">
    <property type="component" value="Chromosome"/>
</dbReference>
<reference evidence="8 9" key="1">
    <citation type="submission" date="2020-07" db="EMBL/GenBank/DDBJ databases">
        <title>Spirosoma foliorum sp. nov., isolated from the leaves on the Nejang mountain Korea, Republic of.</title>
        <authorList>
            <person name="Ho H."/>
            <person name="Lee Y.-J."/>
            <person name="Nurcahyanto D.-A."/>
            <person name="Kim S.-G."/>
        </authorList>
    </citation>
    <scope>NUCLEOTIDE SEQUENCE [LARGE SCALE GENOMIC DNA]</scope>
    <source>
        <strain evidence="8 9">PL0136</strain>
    </source>
</reference>
<feature type="domain" description="RNA polymerase sigma-70 region 2" evidence="6">
    <location>
        <begin position="38"/>
        <end position="102"/>
    </location>
</feature>
<keyword evidence="2" id="KW-0805">Transcription regulation</keyword>
<evidence type="ECO:0000256" key="1">
    <source>
        <dbReference type="ARBA" id="ARBA00010641"/>
    </source>
</evidence>
<protein>
    <submittedName>
        <fullName evidence="8">RNA polymerase sigma-70 factor</fullName>
    </submittedName>
</protein>
<dbReference type="Gene3D" id="1.10.10.10">
    <property type="entry name" value="Winged helix-like DNA-binding domain superfamily/Winged helix DNA-binding domain"/>
    <property type="match status" value="1"/>
</dbReference>
<dbReference type="EMBL" id="CP059732">
    <property type="protein sequence ID" value="QMW05816.1"/>
    <property type="molecule type" value="Genomic_DNA"/>
</dbReference>
<dbReference type="GO" id="GO:0016987">
    <property type="term" value="F:sigma factor activity"/>
    <property type="evidence" value="ECO:0007669"/>
    <property type="project" value="UniProtKB-KW"/>
</dbReference>